<gene>
    <name evidence="2" type="ORF">Bca52824_059880</name>
</gene>
<evidence type="ECO:0000313" key="3">
    <source>
        <dbReference type="Proteomes" id="UP000886595"/>
    </source>
</evidence>
<dbReference type="AlphaFoldDB" id="A0A8X7QVB5"/>
<keyword evidence="3" id="KW-1185">Reference proteome</keyword>
<organism evidence="2 3">
    <name type="scientific">Brassica carinata</name>
    <name type="common">Ethiopian mustard</name>
    <name type="synonym">Abyssinian cabbage</name>
    <dbReference type="NCBI Taxonomy" id="52824"/>
    <lineage>
        <taxon>Eukaryota</taxon>
        <taxon>Viridiplantae</taxon>
        <taxon>Streptophyta</taxon>
        <taxon>Embryophyta</taxon>
        <taxon>Tracheophyta</taxon>
        <taxon>Spermatophyta</taxon>
        <taxon>Magnoliopsida</taxon>
        <taxon>eudicotyledons</taxon>
        <taxon>Gunneridae</taxon>
        <taxon>Pentapetalae</taxon>
        <taxon>rosids</taxon>
        <taxon>malvids</taxon>
        <taxon>Brassicales</taxon>
        <taxon>Brassicaceae</taxon>
        <taxon>Brassiceae</taxon>
        <taxon>Brassica</taxon>
    </lineage>
</organism>
<comment type="caution">
    <text evidence="2">The sequence shown here is derived from an EMBL/GenBank/DDBJ whole genome shotgun (WGS) entry which is preliminary data.</text>
</comment>
<name>A0A8X7QVB5_BRACI</name>
<keyword evidence="1" id="KW-0732">Signal</keyword>
<sequence length="123" mass="13826">MVSHTPTIHLPLLHPLLLLWLAAASALFLRILRSDACCGVGSTTGRDHLPVSHSVSTWAGSNMVQPIRERDQRMDQPYDVLSALGGGHPTFTHFLPTSEVTWFRRFAQEFNWNSMRRSLSITT</sequence>
<evidence type="ECO:0000256" key="1">
    <source>
        <dbReference type="SAM" id="SignalP"/>
    </source>
</evidence>
<reference evidence="2 3" key="1">
    <citation type="submission" date="2020-02" db="EMBL/GenBank/DDBJ databases">
        <authorList>
            <person name="Ma Q."/>
            <person name="Huang Y."/>
            <person name="Song X."/>
            <person name="Pei D."/>
        </authorList>
    </citation>
    <scope>NUCLEOTIDE SEQUENCE [LARGE SCALE GENOMIC DNA]</scope>
    <source>
        <strain evidence="2">Sxm20200214</strain>
        <tissue evidence="2">Leaf</tissue>
    </source>
</reference>
<accession>A0A8X7QVB5</accession>
<proteinExistence type="predicted"/>
<protein>
    <recommendedName>
        <fullName evidence="4">Secreted protein</fullName>
    </recommendedName>
</protein>
<dbReference type="Proteomes" id="UP000886595">
    <property type="component" value="Unassembled WGS sequence"/>
</dbReference>
<evidence type="ECO:0000313" key="2">
    <source>
        <dbReference type="EMBL" id="KAG2277325.1"/>
    </source>
</evidence>
<evidence type="ECO:0008006" key="4">
    <source>
        <dbReference type="Google" id="ProtNLM"/>
    </source>
</evidence>
<dbReference type="EMBL" id="JAAMPC010000012">
    <property type="protein sequence ID" value="KAG2277325.1"/>
    <property type="molecule type" value="Genomic_DNA"/>
</dbReference>
<feature type="chain" id="PRO_5036484726" description="Secreted protein" evidence="1">
    <location>
        <begin position="27"/>
        <end position="123"/>
    </location>
</feature>
<feature type="signal peptide" evidence="1">
    <location>
        <begin position="1"/>
        <end position="26"/>
    </location>
</feature>